<accession>A0A0J6TEB8</accession>
<dbReference type="GO" id="GO:0004176">
    <property type="term" value="F:ATP-dependent peptidase activity"/>
    <property type="evidence" value="ECO:0007669"/>
    <property type="project" value="InterPro"/>
</dbReference>
<evidence type="ECO:0000259" key="1">
    <source>
        <dbReference type="Pfam" id="PF00004"/>
    </source>
</evidence>
<dbReference type="PATRIC" id="fig|1187852.3.peg.3593"/>
<dbReference type="InterPro" id="IPR027417">
    <property type="entry name" value="P-loop_NTPase"/>
</dbReference>
<feature type="domain" description="ATPase AAA-type core" evidence="1">
    <location>
        <begin position="46"/>
        <end position="181"/>
    </location>
</feature>
<dbReference type="GO" id="GO:0004252">
    <property type="term" value="F:serine-type endopeptidase activity"/>
    <property type="evidence" value="ECO:0007669"/>
    <property type="project" value="InterPro"/>
</dbReference>
<dbReference type="PANTHER" id="PTHR43718">
    <property type="entry name" value="LON PROTEASE"/>
    <property type="match status" value="1"/>
</dbReference>
<dbReference type="GO" id="GO:0051131">
    <property type="term" value="P:chaperone-mediated protein complex assembly"/>
    <property type="evidence" value="ECO:0007669"/>
    <property type="project" value="TreeGrafter"/>
</dbReference>
<dbReference type="Gene3D" id="3.40.50.300">
    <property type="entry name" value="P-loop containing nucleotide triphosphate hydrolases"/>
    <property type="match status" value="1"/>
</dbReference>
<dbReference type="AlphaFoldDB" id="A0A0J6TEB8"/>
<gene>
    <name evidence="2" type="ORF">VQ03_04540</name>
</gene>
<dbReference type="PANTHER" id="PTHR43718:SF2">
    <property type="entry name" value="LON PROTEASE HOMOLOG, MITOCHONDRIAL"/>
    <property type="match status" value="1"/>
</dbReference>
<dbReference type="GO" id="GO:0016887">
    <property type="term" value="F:ATP hydrolysis activity"/>
    <property type="evidence" value="ECO:0007669"/>
    <property type="project" value="InterPro"/>
</dbReference>
<name>A0A0J6TEB8_9HYPH</name>
<dbReference type="EMBL" id="LABZ01000025">
    <property type="protein sequence ID" value="KMO44254.1"/>
    <property type="molecule type" value="Genomic_DNA"/>
</dbReference>
<dbReference type="InterPro" id="IPR003959">
    <property type="entry name" value="ATPase_AAA_core"/>
</dbReference>
<dbReference type="Pfam" id="PF00004">
    <property type="entry name" value="AAA"/>
    <property type="match status" value="1"/>
</dbReference>
<dbReference type="GO" id="GO:0007005">
    <property type="term" value="P:mitochondrion organization"/>
    <property type="evidence" value="ECO:0007669"/>
    <property type="project" value="TreeGrafter"/>
</dbReference>
<reference evidence="2 3" key="1">
    <citation type="submission" date="2015-03" db="EMBL/GenBank/DDBJ databases">
        <title>Genome sequencing of Methylobacterium tarhaniae DSM 25844.</title>
        <authorList>
            <person name="Chaudhry V."/>
            <person name="Patil P.B."/>
        </authorList>
    </citation>
    <scope>NUCLEOTIDE SEQUENCE [LARGE SCALE GENOMIC DNA]</scope>
    <source>
        <strain evidence="2 3">DSM 25844</strain>
    </source>
</reference>
<dbReference type="SUPFAM" id="SSF52540">
    <property type="entry name" value="P-loop containing nucleoside triphosphate hydrolases"/>
    <property type="match status" value="1"/>
</dbReference>
<dbReference type="Proteomes" id="UP000036449">
    <property type="component" value="Unassembled WGS sequence"/>
</dbReference>
<dbReference type="GO" id="GO:0003697">
    <property type="term" value="F:single-stranded DNA binding"/>
    <property type="evidence" value="ECO:0007669"/>
    <property type="project" value="TreeGrafter"/>
</dbReference>
<proteinExistence type="predicted"/>
<keyword evidence="3" id="KW-1185">Reference proteome</keyword>
<comment type="caution">
    <text evidence="2">The sequence shown here is derived from an EMBL/GenBank/DDBJ whole genome shotgun (WGS) entry which is preliminary data.</text>
</comment>
<sequence>MPLAPPPDPAAFAATMNAAFPWAREVNEAYANALVGSPFAALPPRILVGGAGSGKTSWARAAFEAAGLPSTLYSAAGVADGGTFSGTSRQWSSWRLGVSLQALLRAQAASAGIIIDEIEKGTHDRRHGRLDETLLAFLERASTARRIFDPALECEVDLSGVSYILTANDLAGLSRPLLDRAPPIAWPMPRREDLPLVAGRILADLRRERGLAEAWLPDLDGQELDLLSDRWRGGSLRPLRRLVEAVVAGREAFARSLPN</sequence>
<dbReference type="GO" id="GO:0005524">
    <property type="term" value="F:ATP binding"/>
    <property type="evidence" value="ECO:0007669"/>
    <property type="project" value="InterPro"/>
</dbReference>
<dbReference type="GO" id="GO:0006515">
    <property type="term" value="P:protein quality control for misfolded or incompletely synthesized proteins"/>
    <property type="evidence" value="ECO:0007669"/>
    <property type="project" value="TreeGrafter"/>
</dbReference>
<evidence type="ECO:0000313" key="3">
    <source>
        <dbReference type="Proteomes" id="UP000036449"/>
    </source>
</evidence>
<protein>
    <recommendedName>
        <fullName evidence="1">ATPase AAA-type core domain-containing protein</fullName>
    </recommendedName>
</protein>
<evidence type="ECO:0000313" key="2">
    <source>
        <dbReference type="EMBL" id="KMO44254.1"/>
    </source>
</evidence>
<organism evidence="2 3">
    <name type="scientific">Methylobacterium tarhaniae</name>
    <dbReference type="NCBI Taxonomy" id="1187852"/>
    <lineage>
        <taxon>Bacteria</taxon>
        <taxon>Pseudomonadati</taxon>
        <taxon>Pseudomonadota</taxon>
        <taxon>Alphaproteobacteria</taxon>
        <taxon>Hyphomicrobiales</taxon>
        <taxon>Methylobacteriaceae</taxon>
        <taxon>Methylobacterium</taxon>
    </lineage>
</organism>
<dbReference type="InterPro" id="IPR027065">
    <property type="entry name" value="Lon_Prtase"/>
</dbReference>